<dbReference type="Proteomes" id="UP000827976">
    <property type="component" value="Chromosome 10"/>
</dbReference>
<evidence type="ECO:0000313" key="1">
    <source>
        <dbReference type="EMBL" id="KAH7670933.1"/>
    </source>
</evidence>
<gene>
    <name evidence="1" type="ORF">IHE45_10G060900</name>
</gene>
<organism evidence="1 2">
    <name type="scientific">Dioscorea alata</name>
    <name type="common">Purple yam</name>
    <dbReference type="NCBI Taxonomy" id="55571"/>
    <lineage>
        <taxon>Eukaryota</taxon>
        <taxon>Viridiplantae</taxon>
        <taxon>Streptophyta</taxon>
        <taxon>Embryophyta</taxon>
        <taxon>Tracheophyta</taxon>
        <taxon>Spermatophyta</taxon>
        <taxon>Magnoliopsida</taxon>
        <taxon>Liliopsida</taxon>
        <taxon>Dioscoreales</taxon>
        <taxon>Dioscoreaceae</taxon>
        <taxon>Dioscorea</taxon>
    </lineage>
</organism>
<reference evidence="2" key="1">
    <citation type="journal article" date="2022" name="Nat. Commun.">
        <title>Chromosome evolution and the genetic basis of agronomically important traits in greater yam.</title>
        <authorList>
            <person name="Bredeson J.V."/>
            <person name="Lyons J.B."/>
            <person name="Oniyinde I.O."/>
            <person name="Okereke N.R."/>
            <person name="Kolade O."/>
            <person name="Nnabue I."/>
            <person name="Nwadili C.O."/>
            <person name="Hribova E."/>
            <person name="Parker M."/>
            <person name="Nwogha J."/>
            <person name="Shu S."/>
            <person name="Carlson J."/>
            <person name="Kariba R."/>
            <person name="Muthemba S."/>
            <person name="Knop K."/>
            <person name="Barton G.J."/>
            <person name="Sherwood A.V."/>
            <person name="Lopez-Montes A."/>
            <person name="Asiedu R."/>
            <person name="Jamnadass R."/>
            <person name="Muchugi A."/>
            <person name="Goodstein D."/>
            <person name="Egesi C.N."/>
            <person name="Featherston J."/>
            <person name="Asfaw A."/>
            <person name="Simpson G.G."/>
            <person name="Dolezel J."/>
            <person name="Hendre P.S."/>
            <person name="Van Deynze A."/>
            <person name="Kumar P.L."/>
            <person name="Obidiegwu J.E."/>
            <person name="Bhattacharjee R."/>
            <person name="Rokhsar D.S."/>
        </authorList>
    </citation>
    <scope>NUCLEOTIDE SEQUENCE [LARGE SCALE GENOMIC DNA]</scope>
    <source>
        <strain evidence="2">cv. TDa95/00328</strain>
    </source>
</reference>
<accession>A0ACB7VBJ0</accession>
<comment type="caution">
    <text evidence="1">The sequence shown here is derived from an EMBL/GenBank/DDBJ whole genome shotgun (WGS) entry which is preliminary data.</text>
</comment>
<sequence>MAINGFEDWKGNPINKERHGGLKAAYFIYFMVVMCAMAYTTNMLNMVTYLHGTMHTSIASSSTIVTTFYGVTCAFTLLGGFLSDSYLSRFKTILIFAPFEFLGFAMLAMESHFPSLRPKACNIVAMQGISKCEQVHGGNEVLLCVALFTIALGEGCLRANLASFGGDQFDSDDPVESQLKSSFFNWFGFVTSLGLLTGLLLIVWIENNKGWDYGFGLSSVLVSIGIAVIASGFRLYRFQIPQGSPLTRMLQVFVAAFRNRKHSFPERVEEDEGEIQEESDHRDGDKQYMEFKFLDKALIKIDGRNTGVWSHCSKAQVEETKIVLRMLPIFIGSVFGYIPIPLLLTFSVQQGTAMNTKLGNINVSPASLLAIGVILMMILIIIYDRFFVPLARRFTGYTRGITPLQRIGAGFIVLALATSVSALIERRRKHALEMNGVHISVLWLSLQFLIFGITEMAVFVGLLEFFNTEISKGMKSLGTALFWCILGFSSLLGSALIQVVNRASNGWLHGADLNKSHLDKFYWLLSCIASLSFFNFLYWSMKYTYIHDPHK</sequence>
<name>A0ACB7VBJ0_DIOAL</name>
<dbReference type="EMBL" id="CM037020">
    <property type="protein sequence ID" value="KAH7670933.1"/>
    <property type="molecule type" value="Genomic_DNA"/>
</dbReference>
<keyword evidence="2" id="KW-1185">Reference proteome</keyword>
<protein>
    <submittedName>
        <fullName evidence="1">Major facilitator protein</fullName>
    </submittedName>
</protein>
<proteinExistence type="predicted"/>
<evidence type="ECO:0000313" key="2">
    <source>
        <dbReference type="Proteomes" id="UP000827976"/>
    </source>
</evidence>